<name>A3ZRV2_9BACT</name>
<evidence type="ECO:0000313" key="1">
    <source>
        <dbReference type="EMBL" id="EAQ80871.1"/>
    </source>
</evidence>
<gene>
    <name evidence="1" type="ORF">DSM3645_12661</name>
</gene>
<reference evidence="1 2" key="1">
    <citation type="submission" date="2006-02" db="EMBL/GenBank/DDBJ databases">
        <authorList>
            <person name="Amann R."/>
            <person name="Ferriera S."/>
            <person name="Johnson J."/>
            <person name="Kravitz S."/>
            <person name="Halpern A."/>
            <person name="Remington K."/>
            <person name="Beeson K."/>
            <person name="Tran B."/>
            <person name="Rogers Y.-H."/>
            <person name="Friedman R."/>
            <person name="Venter J.C."/>
        </authorList>
    </citation>
    <scope>NUCLEOTIDE SEQUENCE [LARGE SCALE GENOMIC DNA]</scope>
    <source>
        <strain evidence="1 2">DSM 3645</strain>
    </source>
</reference>
<organism evidence="1 2">
    <name type="scientific">Blastopirellula marina DSM 3645</name>
    <dbReference type="NCBI Taxonomy" id="314230"/>
    <lineage>
        <taxon>Bacteria</taxon>
        <taxon>Pseudomonadati</taxon>
        <taxon>Planctomycetota</taxon>
        <taxon>Planctomycetia</taxon>
        <taxon>Pirellulales</taxon>
        <taxon>Pirellulaceae</taxon>
        <taxon>Blastopirellula</taxon>
    </lineage>
</organism>
<accession>A3ZRV2</accession>
<dbReference type="Proteomes" id="UP000004358">
    <property type="component" value="Unassembled WGS sequence"/>
</dbReference>
<comment type="caution">
    <text evidence="1">The sequence shown here is derived from an EMBL/GenBank/DDBJ whole genome shotgun (WGS) entry which is preliminary data.</text>
</comment>
<dbReference type="HOGENOM" id="CLU_890443_0_0_0"/>
<dbReference type="InterPro" id="IPR018247">
    <property type="entry name" value="EF_Hand_1_Ca_BS"/>
</dbReference>
<dbReference type="AlphaFoldDB" id="A3ZRV2"/>
<dbReference type="OrthoDB" id="5242130at2"/>
<proteinExistence type="predicted"/>
<protein>
    <submittedName>
        <fullName evidence="1">Uncharacterized protein</fullName>
    </submittedName>
</protein>
<dbReference type="EMBL" id="AANZ01000007">
    <property type="protein sequence ID" value="EAQ80871.1"/>
    <property type="molecule type" value="Genomic_DNA"/>
</dbReference>
<evidence type="ECO:0000313" key="2">
    <source>
        <dbReference type="Proteomes" id="UP000004358"/>
    </source>
</evidence>
<dbReference type="PROSITE" id="PS00018">
    <property type="entry name" value="EF_HAND_1"/>
    <property type="match status" value="1"/>
</dbReference>
<sequence length="312" mass="34880">MDLINEWETFRVNVWVRRSDEISGDLTDVSLNLDYNNQWFQLASLAPSSGVGSLNVQNTGEVLEITASQFAATDAAIDEFLLLGSFRFRPVTGGALANDVEDNYPTTVADLQFSLTNIELTTTEFVNHPGQQVGAPATQLQAVPYDVDDEGVVGLIDLTYLIRNIGKNADRGGQIQFPHYYQPPAPLETESLVAMSTSNLLEAEEIPPSEPLSPPLSDEEANRDAAFGTLDSLVDCWESSMDDNAVQENFEQAISFAHTQWRPNYVPDWVLQESAVADCLVEHVVELLDELEEEFPRLERFFDRLKSRFEDR</sequence>
<dbReference type="RefSeq" id="WP_002650431.1">
    <property type="nucleotide sequence ID" value="NZ_CH672376.1"/>
</dbReference>